<name>A0A4Y2U778_ARAVE</name>
<evidence type="ECO:0000313" key="2">
    <source>
        <dbReference type="Proteomes" id="UP000499080"/>
    </source>
</evidence>
<proteinExistence type="predicted"/>
<keyword evidence="2" id="KW-1185">Reference proteome</keyword>
<dbReference type="EMBL" id="BGPR01033468">
    <property type="protein sequence ID" value="GBO07410.1"/>
    <property type="molecule type" value="Genomic_DNA"/>
</dbReference>
<organism evidence="1 2">
    <name type="scientific">Araneus ventricosus</name>
    <name type="common">Orbweaver spider</name>
    <name type="synonym">Epeira ventricosa</name>
    <dbReference type="NCBI Taxonomy" id="182803"/>
    <lineage>
        <taxon>Eukaryota</taxon>
        <taxon>Metazoa</taxon>
        <taxon>Ecdysozoa</taxon>
        <taxon>Arthropoda</taxon>
        <taxon>Chelicerata</taxon>
        <taxon>Arachnida</taxon>
        <taxon>Araneae</taxon>
        <taxon>Araneomorphae</taxon>
        <taxon>Entelegynae</taxon>
        <taxon>Araneoidea</taxon>
        <taxon>Araneidae</taxon>
        <taxon>Araneus</taxon>
    </lineage>
</organism>
<evidence type="ECO:0000313" key="1">
    <source>
        <dbReference type="EMBL" id="GBO07410.1"/>
    </source>
</evidence>
<gene>
    <name evidence="1" type="ORF">AVEN_51699_1</name>
</gene>
<protein>
    <submittedName>
        <fullName evidence="1">Uncharacterized protein</fullName>
    </submittedName>
</protein>
<accession>A0A4Y2U778</accession>
<comment type="caution">
    <text evidence="1">The sequence shown here is derived from an EMBL/GenBank/DDBJ whole genome shotgun (WGS) entry which is preliminary data.</text>
</comment>
<reference evidence="1 2" key="1">
    <citation type="journal article" date="2019" name="Sci. Rep.">
        <title>Orb-weaving spider Araneus ventricosus genome elucidates the spidroin gene catalogue.</title>
        <authorList>
            <person name="Kono N."/>
            <person name="Nakamura H."/>
            <person name="Ohtoshi R."/>
            <person name="Moran D.A.P."/>
            <person name="Shinohara A."/>
            <person name="Yoshida Y."/>
            <person name="Fujiwara M."/>
            <person name="Mori M."/>
            <person name="Tomita M."/>
            <person name="Arakawa K."/>
        </authorList>
    </citation>
    <scope>NUCLEOTIDE SEQUENCE [LARGE SCALE GENOMIC DNA]</scope>
</reference>
<sequence length="92" mass="10742">MDAPFSLQMYWQYLRAMILRTQQMNSGMLKPAYPCDVWHQETSVSFSEISATPSLLSRQRPTTQTAGRIRIECFKDFPTVTRLRGRKTRPTK</sequence>
<dbReference type="AlphaFoldDB" id="A0A4Y2U778"/>
<dbReference type="Proteomes" id="UP000499080">
    <property type="component" value="Unassembled WGS sequence"/>
</dbReference>